<dbReference type="CDD" id="cd02908">
    <property type="entry name" value="Macro_OAADPr_deacetylase"/>
    <property type="match status" value="1"/>
</dbReference>
<dbReference type="PANTHER" id="PTHR11106:SF27">
    <property type="entry name" value="MACRO DOMAIN-CONTAINING PROTEIN"/>
    <property type="match status" value="1"/>
</dbReference>
<dbReference type="Proteomes" id="UP001208567">
    <property type="component" value="Unassembled WGS sequence"/>
</dbReference>
<dbReference type="InterPro" id="IPR002589">
    <property type="entry name" value="Macro_dom"/>
</dbReference>
<name>A0ABQ5NCJ7_9CLOT</name>
<dbReference type="PROSITE" id="PS51154">
    <property type="entry name" value="MACRO"/>
    <property type="match status" value="1"/>
</dbReference>
<protein>
    <recommendedName>
        <fullName evidence="1">Macro domain-containing protein</fullName>
    </recommendedName>
</protein>
<gene>
    <name evidence="2" type="ORF">bsdE14_42360</name>
</gene>
<feature type="domain" description="Macro" evidence="1">
    <location>
        <begin position="1"/>
        <end position="167"/>
    </location>
</feature>
<dbReference type="Gene3D" id="3.40.220.10">
    <property type="entry name" value="Leucine Aminopeptidase, subunit E, domain 1"/>
    <property type="match status" value="1"/>
</dbReference>
<dbReference type="SUPFAM" id="SSF52949">
    <property type="entry name" value="Macro domain-like"/>
    <property type="match status" value="1"/>
</dbReference>
<keyword evidence="3" id="KW-1185">Reference proteome</keyword>
<evidence type="ECO:0000259" key="1">
    <source>
        <dbReference type="PROSITE" id="PS51154"/>
    </source>
</evidence>
<dbReference type="PANTHER" id="PTHR11106">
    <property type="entry name" value="GANGLIOSIDE INDUCED DIFFERENTIATION ASSOCIATED PROTEIN 2-RELATED"/>
    <property type="match status" value="1"/>
</dbReference>
<evidence type="ECO:0000313" key="3">
    <source>
        <dbReference type="Proteomes" id="UP001208567"/>
    </source>
</evidence>
<accession>A0ABQ5NCJ7</accession>
<reference evidence="2 3" key="1">
    <citation type="journal article" date="2024" name="Int. J. Syst. Evol. Microbiol.">
        <title>Clostridium omnivorum sp. nov., isolated from anoxic soil under the treatment of reductive soil disinfestation.</title>
        <authorList>
            <person name="Ueki A."/>
            <person name="Tonouchi A."/>
            <person name="Kaku N."/>
            <person name="Honma S."/>
            <person name="Ueki K."/>
        </authorList>
    </citation>
    <scope>NUCLEOTIDE SEQUENCE [LARGE SCALE GENOMIC DNA]</scope>
    <source>
        <strain evidence="2 3">E14</strain>
    </source>
</reference>
<evidence type="ECO:0000313" key="2">
    <source>
        <dbReference type="EMBL" id="GLC32826.1"/>
    </source>
</evidence>
<sequence length="337" mass="37615">MPLEIIRNDITKVYADAIVNAANSSLLGGGGVDGAIHRAAGPELLEECRSLGGCKTGQAKITKGYKLPAKYIIHTVGPVWHGGKSNEEKLLEDCYKNSLAVAKEHNIESIAFPLISSGAFGYPKDNALKIAISVIGEFLLRNEMTVFLVVYDKAAFVLSEKLFSSINQYIDDKYIEENPSSSRDRFQERNQLRIGILEAPIFSTSEASTSTKKRKRSLAELVKHMDETFSQMLLRLIDEKGMTDAETYKKANIDRKLFSKIRNDINYKPSKPTAIAFAIALKLNLDETKDLLLKAGFALSHSSIFDIIIEYFIQDENYNIFEINEALFAFDQNLLGV</sequence>
<dbReference type="NCBIfam" id="NF001664">
    <property type="entry name" value="PRK00431.1-6"/>
    <property type="match status" value="1"/>
</dbReference>
<organism evidence="2 3">
    <name type="scientific">Clostridium omnivorum</name>
    <dbReference type="NCBI Taxonomy" id="1604902"/>
    <lineage>
        <taxon>Bacteria</taxon>
        <taxon>Bacillati</taxon>
        <taxon>Bacillota</taxon>
        <taxon>Clostridia</taxon>
        <taxon>Eubacteriales</taxon>
        <taxon>Clostridiaceae</taxon>
        <taxon>Clostridium</taxon>
    </lineage>
</organism>
<dbReference type="Pfam" id="PF01661">
    <property type="entry name" value="Macro"/>
    <property type="match status" value="1"/>
</dbReference>
<dbReference type="InterPro" id="IPR043472">
    <property type="entry name" value="Macro_dom-like"/>
</dbReference>
<dbReference type="SMART" id="SM00506">
    <property type="entry name" value="A1pp"/>
    <property type="match status" value="1"/>
</dbReference>
<comment type="caution">
    <text evidence="2">The sequence shown here is derived from an EMBL/GenBank/DDBJ whole genome shotgun (WGS) entry which is preliminary data.</text>
</comment>
<dbReference type="RefSeq" id="WP_264852135.1">
    <property type="nucleotide sequence ID" value="NZ_BRXR01000001.1"/>
</dbReference>
<proteinExistence type="predicted"/>
<dbReference type="EMBL" id="BRXR01000001">
    <property type="protein sequence ID" value="GLC32826.1"/>
    <property type="molecule type" value="Genomic_DNA"/>
</dbReference>